<dbReference type="RefSeq" id="WP_183816433.1">
    <property type="nucleotide sequence ID" value="NZ_JACHOB010000001.1"/>
</dbReference>
<keyword evidence="1" id="KW-0472">Membrane</keyword>
<accession>A0A840I2W3</accession>
<evidence type="ECO:0000256" key="1">
    <source>
        <dbReference type="SAM" id="Phobius"/>
    </source>
</evidence>
<evidence type="ECO:0000313" key="2">
    <source>
        <dbReference type="EMBL" id="MBB4658528.1"/>
    </source>
</evidence>
<feature type="transmembrane region" description="Helical" evidence="1">
    <location>
        <begin position="56"/>
        <end position="75"/>
    </location>
</feature>
<evidence type="ECO:0000313" key="3">
    <source>
        <dbReference type="Proteomes" id="UP000563524"/>
    </source>
</evidence>
<protein>
    <submittedName>
        <fullName evidence="2">Uncharacterized protein</fullName>
    </submittedName>
</protein>
<feature type="transmembrane region" description="Helical" evidence="1">
    <location>
        <begin position="21"/>
        <end position="44"/>
    </location>
</feature>
<dbReference type="AlphaFoldDB" id="A0A840I2W3"/>
<gene>
    <name evidence="2" type="ORF">GGQ59_001028</name>
</gene>
<reference evidence="2 3" key="1">
    <citation type="submission" date="2020-08" db="EMBL/GenBank/DDBJ databases">
        <title>Genomic Encyclopedia of Type Strains, Phase IV (KMG-IV): sequencing the most valuable type-strain genomes for metagenomic binning, comparative biology and taxonomic classification.</title>
        <authorList>
            <person name="Goeker M."/>
        </authorList>
    </citation>
    <scope>NUCLEOTIDE SEQUENCE [LARGE SCALE GENOMIC DNA]</scope>
    <source>
        <strain evidence="2 3">DSM 102850</strain>
    </source>
</reference>
<proteinExistence type="predicted"/>
<comment type="caution">
    <text evidence="2">The sequence shown here is derived from an EMBL/GenBank/DDBJ whole genome shotgun (WGS) entry which is preliminary data.</text>
</comment>
<dbReference type="EMBL" id="JACHOB010000001">
    <property type="protein sequence ID" value="MBB4658528.1"/>
    <property type="molecule type" value="Genomic_DNA"/>
</dbReference>
<dbReference type="Proteomes" id="UP000563524">
    <property type="component" value="Unassembled WGS sequence"/>
</dbReference>
<sequence length="117" mass="13179">MSEHPKIREDEHSVFERPRTIRIIWIVLIASCVLFAALGFVLAAMHEMHPHFTADAFPAFYAVVGFVSFAFIVLAGQHLRRILMRPEGYYDGAEAELPHNPVADDAVRVTDMDEAKA</sequence>
<keyword evidence="1" id="KW-1133">Transmembrane helix</keyword>
<organism evidence="2 3">
    <name type="scientific">Parvularcula dongshanensis</name>
    <dbReference type="NCBI Taxonomy" id="1173995"/>
    <lineage>
        <taxon>Bacteria</taxon>
        <taxon>Pseudomonadati</taxon>
        <taxon>Pseudomonadota</taxon>
        <taxon>Alphaproteobacteria</taxon>
        <taxon>Parvularculales</taxon>
        <taxon>Parvularculaceae</taxon>
        <taxon>Parvularcula</taxon>
    </lineage>
</organism>
<keyword evidence="1" id="KW-0812">Transmembrane</keyword>
<keyword evidence="3" id="KW-1185">Reference proteome</keyword>
<name>A0A840I2W3_9PROT</name>